<dbReference type="GO" id="GO:0031146">
    <property type="term" value="P:SCF-dependent proteasomal ubiquitin-dependent protein catabolic process"/>
    <property type="evidence" value="ECO:0007669"/>
    <property type="project" value="TreeGrafter"/>
</dbReference>
<dbReference type="SUPFAM" id="SSF56399">
    <property type="entry name" value="ADP-ribosylation"/>
    <property type="match status" value="1"/>
</dbReference>
<dbReference type="SUPFAM" id="SSF52047">
    <property type="entry name" value="RNI-like"/>
    <property type="match status" value="1"/>
</dbReference>
<evidence type="ECO:0000256" key="1">
    <source>
        <dbReference type="ARBA" id="ARBA00003343"/>
    </source>
</evidence>
<evidence type="ECO:0000256" key="2">
    <source>
        <dbReference type="ARBA" id="ARBA00012007"/>
    </source>
</evidence>
<dbReference type="GO" id="GO:0000215">
    <property type="term" value="F:tRNA 2'-phosphotransferase activity"/>
    <property type="evidence" value="ECO:0007669"/>
    <property type="project" value="UniProtKB-EC"/>
</dbReference>
<dbReference type="GO" id="GO:0019005">
    <property type="term" value="C:SCF ubiquitin ligase complex"/>
    <property type="evidence" value="ECO:0007669"/>
    <property type="project" value="TreeGrafter"/>
</dbReference>
<dbReference type="InterPro" id="IPR042080">
    <property type="entry name" value="RNA_2'-PTrans_N"/>
</dbReference>
<evidence type="ECO:0000313" key="5">
    <source>
        <dbReference type="Proteomes" id="UP001165289"/>
    </source>
</evidence>
<dbReference type="Gene3D" id="3.80.10.10">
    <property type="entry name" value="Ribonuclease Inhibitor"/>
    <property type="match status" value="1"/>
</dbReference>
<name>A0AAV7K0M7_9METZ</name>
<dbReference type="PANTHER" id="PTHR13318">
    <property type="entry name" value="PARTNER OF PAIRED, ISOFORM B-RELATED"/>
    <property type="match status" value="1"/>
</dbReference>
<accession>A0AAV7K0M7</accession>
<dbReference type="SMART" id="SM00367">
    <property type="entry name" value="LRR_CC"/>
    <property type="match status" value="4"/>
</dbReference>
<sequence length="308" mass="36217">MDEATIMEKQVKLGRKLAYLLRYGAEVEGLAVEEGGWVNLSDLCQHPLLAKSQIEFILREITESTSSRGQKRFEIRDESEKKLVRACYSRKFDRSPRHEGSKVLRLMEITLRYVCDNIRNFDLLEFQDEYLMRLMLKRLQSQRKFNNSILKCVLGKTLTRLSLEFFFVTESTLLLLSRRCPNLECLTLKDCSYIITDQKLDTLFHKLTKIQYLDLSYCKHLTDRTLLNMHRMCPNLKYLNIMGLPKITGEALVELVRTCPKLRKVDIRDNRSFQTEMAVSMQSAKEVIPKIEDKNITIIYGKFRKDMY</sequence>
<reference evidence="4 5" key="1">
    <citation type="journal article" date="2023" name="BMC Biol.">
        <title>The compact genome of the sponge Oopsacas minuta (Hexactinellida) is lacking key metazoan core genes.</title>
        <authorList>
            <person name="Santini S."/>
            <person name="Schenkelaars Q."/>
            <person name="Jourda C."/>
            <person name="Duchesne M."/>
            <person name="Belahbib H."/>
            <person name="Rocher C."/>
            <person name="Selva M."/>
            <person name="Riesgo A."/>
            <person name="Vervoort M."/>
            <person name="Leys S.P."/>
            <person name="Kodjabachian L."/>
            <person name="Le Bivic A."/>
            <person name="Borchiellini C."/>
            <person name="Claverie J.M."/>
            <person name="Renard E."/>
        </authorList>
    </citation>
    <scope>NUCLEOTIDE SEQUENCE [LARGE SCALE GENOMIC DNA]</scope>
    <source>
        <strain evidence="4">SPO-2</strain>
    </source>
</reference>
<dbReference type="EMBL" id="JAKMXF010000221">
    <property type="protein sequence ID" value="KAI6654717.1"/>
    <property type="molecule type" value="Genomic_DNA"/>
</dbReference>
<dbReference type="Proteomes" id="UP001165289">
    <property type="component" value="Unassembled WGS sequence"/>
</dbReference>
<dbReference type="InterPro" id="IPR032675">
    <property type="entry name" value="LRR_dom_sf"/>
</dbReference>
<organism evidence="4 5">
    <name type="scientific">Oopsacas minuta</name>
    <dbReference type="NCBI Taxonomy" id="111878"/>
    <lineage>
        <taxon>Eukaryota</taxon>
        <taxon>Metazoa</taxon>
        <taxon>Porifera</taxon>
        <taxon>Hexactinellida</taxon>
        <taxon>Hexasterophora</taxon>
        <taxon>Lyssacinosida</taxon>
        <taxon>Leucopsacidae</taxon>
        <taxon>Oopsacas</taxon>
    </lineage>
</organism>
<dbReference type="Pfam" id="PF01885">
    <property type="entry name" value="PTS_2-RNA"/>
    <property type="match status" value="1"/>
</dbReference>
<proteinExistence type="predicted"/>
<gene>
    <name evidence="4" type="ORF">LOD99_2596</name>
</gene>
<comment type="function">
    <text evidence="1">Catalyzes the last step of tRNA splicing, the transfer of the splice junction 2'-phosphate from ligated tRNA to NAD to produce ADP-ribose 1''-2'' cyclic phosphate.</text>
</comment>
<comment type="caution">
    <text evidence="4">The sequence shown here is derived from an EMBL/GenBank/DDBJ whole genome shotgun (WGS) entry which is preliminary data.</text>
</comment>
<dbReference type="AlphaFoldDB" id="A0AAV7K0M7"/>
<protein>
    <recommendedName>
        <fullName evidence="2">2'-phosphotransferase</fullName>
        <ecNumber evidence="2">2.7.1.160</ecNumber>
    </recommendedName>
</protein>
<dbReference type="Gene3D" id="1.10.10.970">
    <property type="entry name" value="RNA 2'-phosphotransferase, Tpt1/KptA family, N-terminal domain"/>
    <property type="match status" value="1"/>
</dbReference>
<dbReference type="InterPro" id="IPR006553">
    <property type="entry name" value="Leu-rich_rpt_Cys-con_subtyp"/>
</dbReference>
<comment type="catalytic activity">
    <reaction evidence="3">
        <text>2'-phospho-[ligated tRNA] + NAD(+) = mature tRNA + ADP-alpha-D-ribose 1'',2''-cyclic phosphate + nicotinamide</text>
        <dbReference type="Rhea" id="RHEA:23324"/>
        <dbReference type="Rhea" id="RHEA-COMP:11106"/>
        <dbReference type="Rhea" id="RHEA-COMP:11107"/>
        <dbReference type="ChEBI" id="CHEBI:17154"/>
        <dbReference type="ChEBI" id="CHEBI:57540"/>
        <dbReference type="ChEBI" id="CHEBI:76596"/>
        <dbReference type="ChEBI" id="CHEBI:82883"/>
        <dbReference type="ChEBI" id="CHEBI:85027"/>
        <dbReference type="EC" id="2.7.1.160"/>
    </reaction>
</comment>
<dbReference type="EC" id="2.7.1.160" evidence="2"/>
<dbReference type="InterPro" id="IPR002745">
    <property type="entry name" value="Ptrans_KptA/Tpt1"/>
</dbReference>
<keyword evidence="5" id="KW-1185">Reference proteome</keyword>
<evidence type="ECO:0000313" key="4">
    <source>
        <dbReference type="EMBL" id="KAI6654717.1"/>
    </source>
</evidence>
<evidence type="ECO:0000256" key="3">
    <source>
        <dbReference type="ARBA" id="ARBA00047949"/>
    </source>
</evidence>